<evidence type="ECO:0000259" key="1">
    <source>
        <dbReference type="Pfam" id="PF13750"/>
    </source>
</evidence>
<geneLocation type="plasmid" evidence="2 3">
    <name>pGSUB1</name>
</geneLocation>
<organism evidence="2 3">
    <name type="scientific">Geoalkalibacter subterraneus</name>
    <dbReference type="NCBI Taxonomy" id="483547"/>
    <lineage>
        <taxon>Bacteria</taxon>
        <taxon>Pseudomonadati</taxon>
        <taxon>Thermodesulfobacteriota</taxon>
        <taxon>Desulfuromonadia</taxon>
        <taxon>Desulfuromonadales</taxon>
        <taxon>Geoalkalibacteraceae</taxon>
        <taxon>Geoalkalibacter</taxon>
    </lineage>
</organism>
<name>A0A0B5FWX6_9BACT</name>
<evidence type="ECO:0000313" key="2">
    <source>
        <dbReference type="EMBL" id="AJF08106.1"/>
    </source>
</evidence>
<dbReference type="KEGG" id="gsb:GSUB_16470"/>
<reference evidence="2 3" key="1">
    <citation type="journal article" date="2015" name="Genome Announc.">
        <title>Genomes of Geoalkalibacter ferrihydriticus Z-0531T and Geoalkalibacter subterraneus Red1T, Two Haloalkaliphilic Metal-Reducing Deltaproteobacteria.</title>
        <authorList>
            <person name="Badalamenti J.P."/>
            <person name="Krajmalnik-Brown R."/>
            <person name="Torres C.I."/>
            <person name="Bond D.R."/>
        </authorList>
    </citation>
    <scope>NUCLEOTIDE SEQUENCE [LARGE SCALE GENOMIC DNA]</scope>
    <source>
        <strain evidence="2 3">Red1</strain>
        <plasmid evidence="3">Plasmid pGSUB1</plasmid>
    </source>
</reference>
<dbReference type="InterPro" id="IPR022038">
    <property type="entry name" value="Ig-like_bact"/>
</dbReference>
<dbReference type="EMBL" id="CP010312">
    <property type="protein sequence ID" value="AJF08106.1"/>
    <property type="molecule type" value="Genomic_DNA"/>
</dbReference>
<gene>
    <name evidence="2" type="ORF">GSUB_16470</name>
</gene>
<dbReference type="Proteomes" id="UP000035036">
    <property type="component" value="Plasmid pGSUB1"/>
</dbReference>
<evidence type="ECO:0000313" key="3">
    <source>
        <dbReference type="Proteomes" id="UP000035036"/>
    </source>
</evidence>
<proteinExistence type="predicted"/>
<keyword evidence="2" id="KW-0614">Plasmid</keyword>
<dbReference type="HOGENOM" id="CLU_248313_0_0_7"/>
<accession>A0A0B5FWX6</accession>
<sequence>MCRRTADKVCPSQLSLFEGRICQADPDCTQNGDFVPATDLCDRGLAPDTKAPHLYFAKRDNLFTGGAVAYFEDLRVVMADNLDDAPQLTGLKLTGGPDDVSIDLSPMGPLPVYTFDVPLLPRTKESPYTLTAYAKDWRENSVQKSVDLEYVPRIVEINGGLVKLPAAAHTFGRMDGQSGIASPVIELIDGGGINGSADVEVMLESDSEVSLSVGGQALSAGERGLIEGYDFSSSRGKIGITLAPQDQSVGASTVLLKPKVPYAPTVRAQVETWLGALSWDPSEDLQIEQMLEVADLSAQSNGLMNCTLTTSEDNARSRPALSSNPYCLMQWEPSASGLENYFLSPPRFRGRVHELGPQGIDYTVSVFDHAGNKVDLFSDRFDFEVIAPQDFEYGPNADLNDIARTVEKLDFELEQKSGIPCRLAVTSQEAKDAASRDKVLCYPRFTLLPGTLAFSQNAYTPRLQGQIDELGEHEMAWEILTFTREGEEIVLGEGSSTITVNDPPAPTLSILSRMEQLENGTYVGSQRGGTLGYAQVGVPRKAARVTMEVKGVEDSDRSYQYATRSWMGADDIVTFTRLLQMDEAPLWSKEPVQIKAYYTELPEISATIEPKVLRVPDERTKLILKPNGEALDTTGVPFKLKLGEVVGADVIYNEDRHGLWTVQMGMYENREITPLMEPRPMTDGVWEGVLNDVSAGKYSFIAESTIKSPDGEYERTIESNRYYTVVFKGTEPDAKVNPSRYSGVAPFSTVLMLQMDTESRMVLGEITWEVSEDGGKTWKPLEQESYVPWRKYVTFEAGIYQVRAEVENSKTGARGYTETIEINSFHVPKLELSGPKAVFVGDELTIDAKTTIDGEPVDAIIQWETLRGELLSTGDTYNYKSDEPTTLMLNVRAKLPDSPDDNPRAWDEQRYYVKIMPPRAPRGRVVVPGYMEAGKTYTINASNLLLPYTGMDTERYPIEGRWTLPDGTTIDEPVYEYTATVADAEAKRISFYYSAWIKGHKSDELTATWQRRVATGQYIWPDFEIRQIIKLPQAPADVTLYALSTDTNIRLEDPQYTWSLPASAEVVYDAGMRLQARFKEPGIHEVTCDIVDRRGFEATVTAEVEVVEPDPFDIEFYTYESNPYGRAPLSVRLSPRVSGGHPRDRMGEFDYFLNDEKLPDTGSTGIALDLEAGIHVIDVQGTSQMGATASAQHVVVVNENTPPECEVEKSFYDGSYPVYRFKANCEDADGRVTGYQWLIDGKSYGSSSNLLSLAAPKGDQTVRITMTATDDSGDSVTIEEIIP</sequence>
<protein>
    <recommendedName>
        <fullName evidence="1">Ig-like domain-containing protein</fullName>
    </recommendedName>
</protein>
<feature type="domain" description="Ig-like" evidence="1">
    <location>
        <begin position="45"/>
        <end position="154"/>
    </location>
</feature>
<keyword evidence="3" id="KW-1185">Reference proteome</keyword>
<dbReference type="Pfam" id="PF13750">
    <property type="entry name" value="Big_3_3"/>
    <property type="match status" value="1"/>
</dbReference>